<feature type="compositionally biased region" description="Basic and acidic residues" evidence="24">
    <location>
        <begin position="5170"/>
        <end position="5180"/>
    </location>
</feature>
<feature type="compositionally biased region" description="Basic and acidic residues" evidence="24">
    <location>
        <begin position="201"/>
        <end position="218"/>
    </location>
</feature>
<dbReference type="GO" id="GO:0006511">
    <property type="term" value="P:ubiquitin-dependent protein catabolic process"/>
    <property type="evidence" value="ECO:0007669"/>
    <property type="project" value="TreeGrafter"/>
</dbReference>
<keyword evidence="12" id="KW-0547">Nucleotide-binding</keyword>
<evidence type="ECO:0000256" key="4">
    <source>
        <dbReference type="ARBA" id="ARBA00004906"/>
    </source>
</evidence>
<dbReference type="PANTHER" id="PTHR22605:SF21">
    <property type="entry name" value="E3 UBIQUITIN-PROTEIN LIGASE RNF213-BETA"/>
    <property type="match status" value="1"/>
</dbReference>
<evidence type="ECO:0000256" key="20">
    <source>
        <dbReference type="ARBA" id="ARBA00023268"/>
    </source>
</evidence>
<evidence type="ECO:0000256" key="24">
    <source>
        <dbReference type="SAM" id="MobiDB-lite"/>
    </source>
</evidence>
<protein>
    <recommendedName>
        <fullName evidence="6">RING-type E3 ubiquitin transferase</fullName>
        <ecNumber evidence="6">2.3.2.27</ecNumber>
    </recommendedName>
</protein>
<comment type="subcellular location">
    <subcellularLocation>
        <location evidence="3">Cytoplasm</location>
        <location evidence="3">Cytosol</location>
    </subcellularLocation>
    <subcellularLocation>
        <location evidence="2">Lipid droplet</location>
    </subcellularLocation>
</comment>
<gene>
    <name evidence="27" type="ORF">D4764_01G0018650</name>
</gene>
<evidence type="ECO:0000256" key="9">
    <source>
        <dbReference type="ARBA" id="ARBA00022677"/>
    </source>
</evidence>
<reference evidence="27 28" key="1">
    <citation type="submission" date="2019-04" db="EMBL/GenBank/DDBJ databases">
        <title>Chromosome genome assembly for Takifugu flavidus.</title>
        <authorList>
            <person name="Xiao S."/>
        </authorList>
    </citation>
    <scope>NUCLEOTIDE SEQUENCE [LARGE SCALE GENOMIC DNA]</scope>
    <source>
        <strain evidence="27">HTHZ2018</strain>
        <tissue evidence="27">Muscle</tissue>
    </source>
</reference>
<dbReference type="InterPro" id="IPR001841">
    <property type="entry name" value="Znf_RING"/>
</dbReference>
<evidence type="ECO:0000256" key="10">
    <source>
        <dbReference type="ARBA" id="ARBA00022679"/>
    </source>
</evidence>
<feature type="region of interest" description="Disordered" evidence="24">
    <location>
        <begin position="5170"/>
        <end position="5191"/>
    </location>
</feature>
<evidence type="ECO:0000256" key="16">
    <source>
        <dbReference type="ARBA" id="ARBA00022833"/>
    </source>
</evidence>
<feature type="compositionally biased region" description="Low complexity" evidence="24">
    <location>
        <begin position="5094"/>
        <end position="5108"/>
    </location>
</feature>
<keyword evidence="7" id="KW-0963">Cytoplasm</keyword>
<keyword evidence="20" id="KW-0511">Multifunctional enzyme</keyword>
<dbReference type="SMART" id="SM00015">
    <property type="entry name" value="IQ"/>
    <property type="match status" value="1"/>
</dbReference>
<evidence type="ECO:0000256" key="3">
    <source>
        <dbReference type="ARBA" id="ARBA00004514"/>
    </source>
</evidence>
<keyword evidence="28" id="KW-1185">Reference proteome</keyword>
<dbReference type="GO" id="GO:0002376">
    <property type="term" value="P:immune system process"/>
    <property type="evidence" value="ECO:0007669"/>
    <property type="project" value="UniProtKB-KW"/>
</dbReference>
<dbReference type="GO" id="GO:0005524">
    <property type="term" value="F:ATP binding"/>
    <property type="evidence" value="ECO:0007669"/>
    <property type="project" value="UniProtKB-KW"/>
</dbReference>
<dbReference type="GO" id="GO:0002040">
    <property type="term" value="P:sprouting angiogenesis"/>
    <property type="evidence" value="ECO:0007669"/>
    <property type="project" value="TreeGrafter"/>
</dbReference>
<evidence type="ECO:0000256" key="11">
    <source>
        <dbReference type="ARBA" id="ARBA00022723"/>
    </source>
</evidence>
<evidence type="ECO:0000256" key="23">
    <source>
        <dbReference type="SAM" id="Coils"/>
    </source>
</evidence>
<feature type="compositionally biased region" description="Polar residues" evidence="24">
    <location>
        <begin position="5082"/>
        <end position="5093"/>
    </location>
</feature>
<evidence type="ECO:0000256" key="5">
    <source>
        <dbReference type="ARBA" id="ARBA00006914"/>
    </source>
</evidence>
<evidence type="ECO:0000256" key="6">
    <source>
        <dbReference type="ARBA" id="ARBA00012483"/>
    </source>
</evidence>
<accession>A0A5C6PU49</accession>
<keyword evidence="11" id="KW-0479">Metal-binding</keyword>
<dbReference type="GO" id="GO:0006629">
    <property type="term" value="P:lipid metabolic process"/>
    <property type="evidence" value="ECO:0007669"/>
    <property type="project" value="UniProtKB-KW"/>
</dbReference>
<feature type="compositionally biased region" description="Polar residues" evidence="24">
    <location>
        <begin position="5281"/>
        <end position="5292"/>
    </location>
</feature>
<comment type="caution">
    <text evidence="27">The sequence shown here is derived from an EMBL/GenBank/DDBJ whole genome shotgun (WGS) entry which is preliminary data.</text>
</comment>
<feature type="compositionally biased region" description="Basic and acidic residues" evidence="24">
    <location>
        <begin position="5304"/>
        <end position="5313"/>
    </location>
</feature>
<evidence type="ECO:0000256" key="14">
    <source>
        <dbReference type="ARBA" id="ARBA00022786"/>
    </source>
</evidence>
<feature type="domain" description="RZ-type" evidence="26">
    <location>
        <begin position="4176"/>
        <end position="4253"/>
    </location>
</feature>
<feature type="coiled-coil region" evidence="23">
    <location>
        <begin position="5939"/>
        <end position="6006"/>
    </location>
</feature>
<feature type="compositionally biased region" description="Basic and acidic residues" evidence="24">
    <location>
        <begin position="88"/>
        <end position="104"/>
    </location>
</feature>
<evidence type="ECO:0000256" key="1">
    <source>
        <dbReference type="ARBA" id="ARBA00000900"/>
    </source>
</evidence>
<evidence type="ECO:0000259" key="25">
    <source>
        <dbReference type="PROSITE" id="PS50089"/>
    </source>
</evidence>
<feature type="region of interest" description="Disordered" evidence="24">
    <location>
        <begin position="5427"/>
        <end position="5446"/>
    </location>
</feature>
<dbReference type="PROSITE" id="PS51981">
    <property type="entry name" value="ZF_RZ"/>
    <property type="match status" value="1"/>
</dbReference>
<dbReference type="GO" id="GO:0016887">
    <property type="term" value="F:ATP hydrolysis activity"/>
    <property type="evidence" value="ECO:0007669"/>
    <property type="project" value="InterPro"/>
</dbReference>
<dbReference type="PROSITE" id="PS50089">
    <property type="entry name" value="ZF_RING_2"/>
    <property type="match status" value="1"/>
</dbReference>
<feature type="compositionally biased region" description="Polar residues" evidence="24">
    <location>
        <begin position="4937"/>
        <end position="4950"/>
    </location>
</feature>
<dbReference type="EMBL" id="RHFK02000001">
    <property type="protein sequence ID" value="TWW82050.1"/>
    <property type="molecule type" value="Genomic_DNA"/>
</dbReference>
<evidence type="ECO:0000256" key="19">
    <source>
        <dbReference type="ARBA" id="ARBA00023098"/>
    </source>
</evidence>
<dbReference type="GO" id="GO:0005829">
    <property type="term" value="C:cytosol"/>
    <property type="evidence" value="ECO:0007669"/>
    <property type="project" value="UniProtKB-SubCell"/>
</dbReference>
<feature type="compositionally biased region" description="Polar residues" evidence="24">
    <location>
        <begin position="5436"/>
        <end position="5446"/>
    </location>
</feature>
<feature type="compositionally biased region" description="Low complexity" evidence="24">
    <location>
        <begin position="5369"/>
        <end position="5380"/>
    </location>
</feature>
<feature type="coiled-coil region" evidence="23">
    <location>
        <begin position="5562"/>
        <end position="5618"/>
    </location>
</feature>
<feature type="region of interest" description="Disordered" evidence="24">
    <location>
        <begin position="4912"/>
        <end position="4986"/>
    </location>
</feature>
<feature type="compositionally biased region" description="Basic residues" evidence="24">
    <location>
        <begin position="5181"/>
        <end position="5191"/>
    </location>
</feature>
<evidence type="ECO:0000256" key="12">
    <source>
        <dbReference type="ARBA" id="ARBA00022741"/>
    </source>
</evidence>
<name>A0A5C6PU49_9TELE</name>
<feature type="coiled-coil region" evidence="23">
    <location>
        <begin position="6039"/>
        <end position="6106"/>
    </location>
</feature>
<dbReference type="FunFam" id="3.40.50.300:FF:000491">
    <property type="entry name" value="E3 ubiquitin-protein ligase RNF213"/>
    <property type="match status" value="1"/>
</dbReference>
<feature type="coiled-coil region" evidence="23">
    <location>
        <begin position="5719"/>
        <end position="5870"/>
    </location>
</feature>
<dbReference type="Proteomes" id="UP000324091">
    <property type="component" value="Chromosome 1"/>
</dbReference>
<evidence type="ECO:0000256" key="8">
    <source>
        <dbReference type="ARBA" id="ARBA00022657"/>
    </source>
</evidence>
<feature type="region of interest" description="Disordered" evidence="24">
    <location>
        <begin position="1"/>
        <end position="234"/>
    </location>
</feature>
<dbReference type="Pfam" id="PF13639">
    <property type="entry name" value="zf-RING_2"/>
    <property type="match status" value="1"/>
</dbReference>
<feature type="region of interest" description="Disordered" evidence="24">
    <location>
        <begin position="2966"/>
        <end position="2996"/>
    </location>
</feature>
<feature type="region of interest" description="Disordered" evidence="24">
    <location>
        <begin position="5304"/>
        <end position="5325"/>
    </location>
</feature>
<feature type="region of interest" description="Disordered" evidence="24">
    <location>
        <begin position="5081"/>
        <end position="5123"/>
    </location>
</feature>
<dbReference type="GO" id="GO:0061630">
    <property type="term" value="F:ubiquitin protein ligase activity"/>
    <property type="evidence" value="ECO:0007669"/>
    <property type="project" value="UniProtKB-EC"/>
</dbReference>
<evidence type="ECO:0000256" key="17">
    <source>
        <dbReference type="ARBA" id="ARBA00022840"/>
    </source>
</evidence>
<comment type="catalytic activity">
    <reaction evidence="1">
        <text>S-ubiquitinyl-[E2 ubiquitin-conjugating enzyme]-L-cysteine + [acceptor protein]-L-lysine = [E2 ubiquitin-conjugating enzyme]-L-cysteine + N(6)-ubiquitinyl-[acceptor protein]-L-lysine.</text>
        <dbReference type="EC" id="2.3.2.27"/>
    </reaction>
</comment>
<feature type="region of interest" description="Disordered" evidence="24">
    <location>
        <begin position="5530"/>
        <end position="5557"/>
    </location>
</feature>
<evidence type="ECO:0000256" key="18">
    <source>
        <dbReference type="ARBA" id="ARBA00022859"/>
    </source>
</evidence>
<dbReference type="InterPro" id="IPR046439">
    <property type="entry name" value="ZF_RZ_dom"/>
</dbReference>
<keyword evidence="13 22" id="KW-0863">Zinc-finger</keyword>
<keyword evidence="10" id="KW-0808">Transferase</keyword>
<dbReference type="InterPro" id="IPR018159">
    <property type="entry name" value="Spectrin/alpha-actinin"/>
</dbReference>
<dbReference type="SMART" id="SM00184">
    <property type="entry name" value="RING"/>
    <property type="match status" value="1"/>
</dbReference>
<evidence type="ECO:0000256" key="22">
    <source>
        <dbReference type="PROSITE-ProRule" id="PRU00175"/>
    </source>
</evidence>
<dbReference type="PROSITE" id="PS50096">
    <property type="entry name" value="IQ"/>
    <property type="match status" value="1"/>
</dbReference>
<evidence type="ECO:0000313" key="28">
    <source>
        <dbReference type="Proteomes" id="UP000324091"/>
    </source>
</evidence>
<evidence type="ECO:0000313" key="27">
    <source>
        <dbReference type="EMBL" id="TWW82050.1"/>
    </source>
</evidence>
<sequence length="6111" mass="691683">MEEGAGNSHSSSGPQGKTADVRLKRSRRRNQNQSSSSVTRNAQGKVKKRERRRRRKGSSSRVKGDAEGPAVDSLEDSSVPTPAGMQRVDLHEGHRAEETTDLKMVHKQTQTWHREAADASTQTLVVRRSDQNTQTEEQSDANVTWSDAVASPPQEEQQKNPDQDSAQAPGRKTGDDGGSPNPAESRDGQKTYAMVVSAGGEAKRQAAMDTSEAPREPSEPPQTPRRQTPMTSPPGAPMFTFHVYALLDRKFRFNRELDQLILVYGDEYFVLHLTHFTIFQKWSPAEKLSTDNLCNDLIHFSDSLGSADTRVVYPDRSHPPTIMASELITETLIRILRREPKEEMPDGVREASPLVLGLSVFVIARKLSVDLGVKGWAELCLLLSPETPMGNTSLELLPASFPNAQHVVLGLINHCAQKMVSEVILLIPLLLRLRHPGADATRLGPVVEEENWSGLENVQFRPFRRNLRLRQDKKQKVLNLIRTHAPMAKDRPLVLLSWLALLAFEDLPEFSDLTGVPAEHLLQSLLYRLRECGVEASSSVQETMKGILTHVLLGADRITEFENIQQAFKSSVSVMRSTCGLVRLVSGHQTAVLSFQLVLRLAEILDAERRTNASAEEFEAFKKKLLEDLQVTQQHMREWRDELLQKPLVTPSKTLAYPKEIEMWDALLRVECSLEDVSSSWRLNVERALKKRISRASDEDQVLLCCLQSSLSVLEKSHPVVQACFSERCRSAVASICQRGQEGDLMQTLSSQVSRLPAVVTSAFVLESAARFGGDPVTQLLDPQSAVNHLLSQGQWRLIQVDDAAGQVIHSCLTELHNLLEALLEGHVLLGHLQTCLQYKNQFKTLFQQYKKNTNIETVPVEADVVLAQREADLNLFILRKKQIDTLIKMIGKVTESITVPEMASLEEQHTADLKAVSLNRLVLVQAFNHDGTLGKSAPPQALWYRASLDTLKMANEMQRLHNSNLILSFWVREAAYLASSRKPCPAPVAASLKQIYENVWKPLQAKFFQHATSIANSSITFQQLDQILLESGDQGDGTVLRRELNLMAETLRDSKMCILEENWVEETLGQIQEYRRLCEAAAAAGVILGIAKKMKLSGSFDEITPLTQLREDAFKQRALGSLTEDLFAAKAQISTVTEQQAVCLEEFLASQSLVSWVKDNLKNRSDVKVYVELASITAGENDTEIDKVACFHDAVTGYSSLLYSLHPQAGFRDFMKCAEQVFENQSRDERLPDKLRESTRLLSWLKSLKETHGSVEQSSLSLASAINADGVYNIGWSDERTEKMCLQNMVLLTVKRGREPKTYKLEELLELQNKLMLMSTKGECSREQVCRFTEVFEGVQRLSTILLHMQTSGNMLFRSWSAEIQCCPQQQPCVRVTFVSLMGKEMLYYGEVTEKLRMLTSSMDRCQAEWHSFIGEMRSKFSLLNLYTSEQMVYLCHWVLKVWQLAPVPPLLRHLLLPIKPHCSFADIRTAYTSAVSMKPDEVGDGEYAIEEEEKADEDMPNADDLMQFSSDDEDDDNMEWDSIGKDDGSGLESLWCKFKRNMAQFLTQYLDVSTLASFLSCLSELNQQQVARKLSSFLQEGKPNLVLCPSAELFTSTVGFYMESLEQPLPSADEVLVCREDTTEEEVEIFLRRALCQVSLQKKIYCLVNPGLLGYEVSVAVGEFFEVLKRNAEPRYRLIIVSPVEHQHRYVPSFFSNYKVQAGASQTPEAVEKYLRHHLAKNTLPQSGVAQASPGGLSVWMVSSVRPAVGKSLYVDRLFEKLQQKDPRAKHMRIRLIDLHVNRDSLVKSLSEQLEPLREQDPVLLHVDTAGVRSGLEELLFHLLVLGCLSDSHGRLWRRNASHLITVEVLLPPKQPKQRLGLLDVLPTIQCRPPKDVKQLLNNRGRQMKQTLDPLMDEQEFCSAEIQRPYQYLKLYSRNENLDHFSYQEGFRRGDPFDCIHHLLSYCGMQDPSWAELKNFSSFLNVQLKDCENSVFCDPNFLGNQLPGFKNFIVKFMILMARDFASPSLNTCDESPRVGMEGSLTDDLLASLTVRKRWENESHPYIFFNADRFSMSFLGFNVKACKRQNTLIAIDPRSGRVLIQDVMSERLFQDLKRQRISLDEDFNQLPRKDKIRRISLVVGATKGMSDGNFDPDPTYELTADNVMKMLAVHMRFRCGIPVVIMGETGCGKTRLVSFLCAMQRGDKTVENMVLVKVHGGTTADSIHRKVREAEVLADKNRQVHKLDTILFFDEANTTEAVYAIKEILCDRSINGKPLQADTGLKIIAACNPYRKHSPEMVERLERAGLGYRVRADQTQDRLGKVPLRQLVYRVHPLPPSMASLVWDFGQLTDSTELSYIRLIVQKTVEDYGLPVVCKDIISEVLSASQQYMRARKDECSFVSLRDVERSMRVLVWFYQHCNLLFSNSSNLSEVQKTLKCLVLSVGVCYYPSLVDKDQYLAVICKYFPTPLDSSEALQDEISNCQDTFLQNIKTRETIAKNVALKENVFLMVVCIELRIPLFLVGKPGSSKSLAKTVVADAMQGQNSHTGLFRNLKQVHMVSFQCSPHSSPDGIIGTFRSCARFQRDKNMEEYVSVVVLDEIGLAEDSPQMPLKTLHPLLEDGCIDSDKPDPHMKVGFVGISNWALDPAKMNRGIFVSRGDPSEDELVETANGICASSKQILLKIKQLFPLLAKAFSRICVETSKNQFFGLRDYYSLVKMLFATVKLTQQEPDGQQLVEAILRNFSGQPEGFNPLVFFQEIDQHLMEIPRPSTLQMVRKNLDRDTNEESRYLLLLTTNNAALHILQQQIFGKGENPQPEIVFGSGFPKDQEYAQICRNVNRVKTCMETGRTVILLNMQNLYESLYDALNQYYVYLGKQQYVDLGLGSHRVKCRVHSNFRLIVAEDQKKVYEQFPVPLINRLEKHRLDRSTDLEPWQRRVLQKLMEWVKDFSGEALEGFSLPDIFIGYHDDACGSALLQALERRARKTNDSVPSQRQQEKDQPADSSGSNGTNQSLQMDDAMEVQLTEREQAPIATNGDGPTEAMMDKEVIAGSVGEEEEEEVFNLAKGLLLDCATPDAMVRLKSSDLATQEVLKLQRIYFQQQHHRSLHHFLQDHLNSSQSSSRFFEITTFSSLLTRSDIRSMGQALQLDTEKILLLSLHQFDTEASFYSKIRSFLQHADPSLHMLLIQLDLEEAQCSDELIASAKYCTMNSLASLDGQACWVIFVVKVSRFQNYCRYLGFQGGVWHSVHIDDLRDPEDMGSNLFSFCGTLISSLFCPAPPEHNEGGETRRRGDFQTEQAHLHSLSLVGSCVQKAVGLLRDTCSVTSRSMQRINILLTLLGAAGGETGARFQEVLLARMVEALTKKEEMMASPRDWVSTQAKKRQALQEGGTLRHTLWRHLQCVVTPLLASMVEVMDRFANLELLSDGNLSCGLVELWLNILADSQILDLTASQKPSQTDQEVLVQHYFVLDGEEHHCAAAFSWLLKMHLECLWEESEFIPAKQEGDDSRILQFVSSFNNGRLGRLFQTLSAEDKAQYGRHYLQDFLLLSLKIKTKDELMVFFRATSGCVSELQASMGVSSDLSPAWILAAARRFAPRLDALQHVLLLQPQLVTSITPQGSRQEMLCFWQIEDILALGVCVEQAKSLLVTSLQECQEFVSRVEYLQPCLERAFGQKYRSLCSRGCLQELDSIRSLWHGVLGVASFIQHIIFKLPQSDSRLTKVALKHCNIYLKLTSESPDVRSVVTLERLIRILNSLHEECIHPDLRFGVSCPICFEEFTKPSVLPCQHITCLPCLQRYLLTHRRCPTCRMELPLNFNPTVSPNVEAALQQQAAIRDYCNGFFLEVVSRFCLSEGQQPAEGVVELLFSLLVFANGDVYRTRELTPFLQCVDNSPVVRSVLPKLLMQHSFDQVKVHIQTYLKNLEENLLSREDKTQLYLLFVNCFQDSLMCSEARETESKEQQRQADIRFLSRFARKQTPDRQEDHAEFLLHLAKLRICLNSAALQLEKAADQGRDDVDAQYLQQVKAVCEYSGNNWYRVYLLRAVHRLSGVDCVLSLMNCPQWRWVFPPELLRLQLMNPTSVDQFLCCGTSYQAVRNDVATFTLDPGAKDAVAKIEKLRGPQVSLLALALFRQITCRYKSQVAAIRPSEQERNRLENLLKGFRLNDYRDFCAALLSNQIGGAGSSLRVDAGLSIQRQILLELLVHLDSVLLTGNLLLVPLKKIAFQPQTVTCGKPVVLAKCPDCGQPIGGLNHHAVQGFTTDTRLGDQTRTGHILGEAYRRSDAPERQMLYAHSCILRLLTHLAMIQGAIRNQRSVAEMIHPRPADVTGFLWNHLEKDMHVLGRALDQNLDNTAITVHLILRACAEGTIGSRHGGLDLSTQQRRQQWEKLVCDSAISPVLQDLQQNLAEAQRSISAGDEVVGSPLLNSLHRDPTTMLSLPTDCPTNRSSFWTLPENMTVERFSQLVGQSARHSSLGLLTMFLQKIHCVKQLHHLPELAALQSDLLRIFPRTSDHSSQTIAEVLQNMPAGYQQKTLVGRVERFIKVWNSLKAEVANNATDLGVEVQLCEVEMKKESSGEFLKPCRRGPGSCLRVLLELLLNTHNSLVRQARELSGQDDREYIVPLEKTSETQLVLCHPERELLPLVLAHCHYTLKKGGETGSSYDLPAIQMQLDTSRYLNRRLQDFSVVLDEVRGKIHQAPLKGSVCGAIRTVLRSYTDVCDAVFVLEIGLRFLAKTGGDPQGQLLSFLTDSLQLDSQVSSSVAKDPFQRLPSEFQQKLSEAEEGGLRPFLAIADVDAFALELHEVLLLKTSTALPDEGYQPHWDIRSILENRLDQKNLPPLLGLEVLPEDITLGQGADVWRAAPVSDLFHPVPDFLRMHTARSPSSIPTGVPGDALDLILSGSQLSIAKRPSSASPGKYFSRSVSVSVASESRGKRNTLTDAGFGGSRSIKNLRRSNSTTQVSQQTIIGLSEDQNEDSLPLYDSSSDGNKKVSSLGKMSPDRTTWNILDDQPRVFSLHSSSHSTGSMDSPTSLTKREPSITLAASFTANNRSNKGAVGNSVTTILHNNYSEKPLTPKSSNQRPSFNNILKATVNDEASLESGSLTKSQKNFSSVSSPSNNRSPVTTQRRSPVATRRREATEEEAERFIQQVNQAAVTIQRWYRRHSQRQHVNQTVLKRILASKKKEWEEKSIQESHLEHPKKKAENRKRIHEGKARPTHLSGFQELQHRRVQPVAEVGQGGSAGGHRKPLRTSCTSRSPSSLSNNGPMSPTDLKTKNLDSNLNVVADFGELSFRAVSPVSPNNRSAQSSQDQDRAHVDVCLEQQPHRDGSRKPMRKEKTRPARLTTTQEVQVNQIQRCSEGQPVAEAEVESVRQKSIVGRKKLPRKSAGSSSHNSLLSPTDVKAKNTDFNLNIVEEGGDFPGFRAVSPASSNCRGSQCSQEILQRSVSVEDQRQGPSTSRPQSKTTLNELLDTLKLLEEEPQRLSAPKCYRKEKYAWIDEDGDATSLTTDNVEHHGQLSHHPALPDGGALLSDAKLQSIMSFLDEMEKSEQERPRSVTLGSHRALSEEELPCSEPASATAAEVSNSMMRLKLELEDKRRAISMLQTALAQQKELTLKHEKEKEKELSRKFQLQKEQYESTIQRQLTFIDQLIHDKKALNERCEGVVGELKQVDQKYTKKMTQMQEQHEMEIKKLKELMSATEKIRKEKWMDDKTRKIKEMTVKGLEPEIQKLISKHKQDLKNLRMLHETELQQADERAAQRYVQQREDLRQQLEKEKEELRQREHELAKQRQANKLALYSTLLSLVCQYEKQLQEEEVSLQQQRSRLYKELAEEKENLAQLASRQRSELEELRRQLQDNSALAGRALREELEKAREEQERRHQVELKTLQERLDIDKQLWEENYKKKEEVWLLTRERELKEDLRRQRDKEIELAIFTLEEETSKDKAECERAADNRVKRVRDKYAAELRELEESERAAVEKQQELRRQQVEMEAELIRLQAVLRQKEEETKDTTQERDKLLEERRSLAEVVRQEFADQLVRTDEENRRMKVEVSEVRARLRLEVERITKEKEEELAEVHQRVKVAILKKEEVVSNLRRQHEAALKRAEHLEALWEEQRKQLLQKGMTGI</sequence>
<keyword evidence="14" id="KW-0833">Ubl conjugation pathway</keyword>
<dbReference type="SUPFAM" id="SSF57850">
    <property type="entry name" value="RING/U-box"/>
    <property type="match status" value="1"/>
</dbReference>
<dbReference type="Pfam" id="PF20173">
    <property type="entry name" value="ZnF_RZ-type"/>
    <property type="match status" value="1"/>
</dbReference>
<dbReference type="GO" id="GO:0005811">
    <property type="term" value="C:lipid droplet"/>
    <property type="evidence" value="ECO:0007669"/>
    <property type="project" value="UniProtKB-SubCell"/>
</dbReference>
<keyword evidence="16" id="KW-0862">Zinc</keyword>
<keyword evidence="8" id="KW-0037">Angiogenesis</keyword>
<evidence type="ECO:0000259" key="26">
    <source>
        <dbReference type="PROSITE" id="PS51981"/>
    </source>
</evidence>
<feature type="domain" description="RING-type" evidence="25">
    <location>
        <begin position="3754"/>
        <end position="3792"/>
    </location>
</feature>
<keyword evidence="9" id="KW-0551">Lipid droplet</keyword>
<dbReference type="CDD" id="cd00176">
    <property type="entry name" value="SPEC"/>
    <property type="match status" value="1"/>
</dbReference>
<evidence type="ECO:0000256" key="15">
    <source>
        <dbReference type="ARBA" id="ARBA00022801"/>
    </source>
</evidence>
<feature type="region of interest" description="Disordered" evidence="24">
    <location>
        <begin position="5278"/>
        <end position="5297"/>
    </location>
</feature>
<comment type="similarity">
    <text evidence="5">Belongs to the AAA ATPase family.</text>
</comment>
<dbReference type="FunFam" id="3.40.50.300:FF:000804">
    <property type="entry name" value="E3 ubiquitin-protein ligase RNF213"/>
    <property type="match status" value="1"/>
</dbReference>
<keyword evidence="18" id="KW-0391">Immunity</keyword>
<dbReference type="InterPro" id="IPR031248">
    <property type="entry name" value="RNF213"/>
</dbReference>
<evidence type="ECO:0000256" key="2">
    <source>
        <dbReference type="ARBA" id="ARBA00004502"/>
    </source>
</evidence>
<dbReference type="PANTHER" id="PTHR22605">
    <property type="entry name" value="RZ-TYPE DOMAIN-CONTAINING PROTEIN"/>
    <property type="match status" value="1"/>
</dbReference>
<keyword evidence="19" id="KW-0443">Lipid metabolism</keyword>
<evidence type="ECO:0000256" key="13">
    <source>
        <dbReference type="ARBA" id="ARBA00022771"/>
    </source>
</evidence>
<dbReference type="Gene3D" id="3.40.50.300">
    <property type="entry name" value="P-loop containing nucleotide triphosphate hydrolases"/>
    <property type="match status" value="2"/>
</dbReference>
<feature type="compositionally biased region" description="Low complexity" evidence="24">
    <location>
        <begin position="5233"/>
        <end position="5247"/>
    </location>
</feature>
<dbReference type="InterPro" id="IPR027417">
    <property type="entry name" value="P-loop_NTPase"/>
</dbReference>
<dbReference type="GO" id="GO:0016020">
    <property type="term" value="C:membrane"/>
    <property type="evidence" value="ECO:0007669"/>
    <property type="project" value="TreeGrafter"/>
</dbReference>
<keyword evidence="15" id="KW-0378">Hydrolase</keyword>
<proteinExistence type="inferred from homology"/>
<keyword evidence="17" id="KW-0067">ATP-binding</keyword>
<feature type="region of interest" description="Disordered" evidence="24">
    <location>
        <begin position="5358"/>
        <end position="5383"/>
    </location>
</feature>
<dbReference type="SUPFAM" id="SSF52540">
    <property type="entry name" value="P-loop containing nucleoside triphosphate hydrolases"/>
    <property type="match status" value="2"/>
</dbReference>
<evidence type="ECO:0000256" key="7">
    <source>
        <dbReference type="ARBA" id="ARBA00022490"/>
    </source>
</evidence>
<dbReference type="EC" id="2.3.2.27" evidence="6"/>
<dbReference type="GO" id="GO:0008270">
    <property type="term" value="F:zinc ion binding"/>
    <property type="evidence" value="ECO:0007669"/>
    <property type="project" value="UniProtKB-KW"/>
</dbReference>
<comment type="pathway">
    <text evidence="4">Protein modification; protein ubiquitination.</text>
</comment>
<keyword evidence="23" id="KW-0175">Coiled coil</keyword>
<organism evidence="27 28">
    <name type="scientific">Takifugu flavidus</name>
    <name type="common">sansaifugu</name>
    <dbReference type="NCBI Taxonomy" id="433684"/>
    <lineage>
        <taxon>Eukaryota</taxon>
        <taxon>Metazoa</taxon>
        <taxon>Chordata</taxon>
        <taxon>Craniata</taxon>
        <taxon>Vertebrata</taxon>
        <taxon>Euteleostomi</taxon>
        <taxon>Actinopterygii</taxon>
        <taxon>Neopterygii</taxon>
        <taxon>Teleostei</taxon>
        <taxon>Neoteleostei</taxon>
        <taxon>Acanthomorphata</taxon>
        <taxon>Eupercaria</taxon>
        <taxon>Tetraodontiformes</taxon>
        <taxon>Tetradontoidea</taxon>
        <taxon>Tetraodontidae</taxon>
        <taxon>Takifugu</taxon>
    </lineage>
</organism>
<feature type="compositionally biased region" description="Polar residues" evidence="24">
    <location>
        <begin position="131"/>
        <end position="145"/>
    </location>
</feature>
<feature type="compositionally biased region" description="Polar residues" evidence="24">
    <location>
        <begin position="2985"/>
        <end position="2996"/>
    </location>
</feature>
<dbReference type="Gene3D" id="3.30.40.10">
    <property type="entry name" value="Zinc/RING finger domain, C3HC4 (zinc finger)"/>
    <property type="match status" value="1"/>
</dbReference>
<dbReference type="GO" id="GO:0005730">
    <property type="term" value="C:nucleolus"/>
    <property type="evidence" value="ECO:0007669"/>
    <property type="project" value="TreeGrafter"/>
</dbReference>
<evidence type="ECO:0000256" key="21">
    <source>
        <dbReference type="ARBA" id="ARBA00048778"/>
    </source>
</evidence>
<comment type="catalytic activity">
    <reaction evidence="21">
        <text>ATP + H2O = ADP + phosphate + H(+)</text>
        <dbReference type="Rhea" id="RHEA:13065"/>
        <dbReference type="ChEBI" id="CHEBI:15377"/>
        <dbReference type="ChEBI" id="CHEBI:15378"/>
        <dbReference type="ChEBI" id="CHEBI:30616"/>
        <dbReference type="ChEBI" id="CHEBI:43474"/>
        <dbReference type="ChEBI" id="CHEBI:456216"/>
    </reaction>
    <physiologicalReaction direction="left-to-right" evidence="21">
        <dbReference type="Rhea" id="RHEA:13066"/>
    </physiologicalReaction>
</comment>
<feature type="compositionally biased region" description="Basic residues" evidence="24">
    <location>
        <begin position="45"/>
        <end position="58"/>
    </location>
</feature>
<dbReference type="InterPro" id="IPR013083">
    <property type="entry name" value="Znf_RING/FYVE/PHD"/>
</dbReference>
<dbReference type="InterPro" id="IPR000048">
    <property type="entry name" value="IQ_motif_EF-hand-BS"/>
</dbReference>
<feature type="region of interest" description="Disordered" evidence="24">
    <location>
        <begin position="5218"/>
        <end position="5258"/>
    </location>
</feature>
<dbReference type="GO" id="GO:2000051">
    <property type="term" value="P:negative regulation of non-canonical Wnt signaling pathway"/>
    <property type="evidence" value="ECO:0007669"/>
    <property type="project" value="TreeGrafter"/>
</dbReference>